<protein>
    <recommendedName>
        <fullName evidence="1">Reverse transcriptase domain-containing protein</fullName>
    </recommendedName>
</protein>
<reference evidence="2 3" key="1">
    <citation type="submission" date="2019-03" db="EMBL/GenBank/DDBJ databases">
        <title>Single cell metagenomics reveals metabolic interactions within the superorganism composed of flagellate Streblomastix strix and complex community of Bacteroidetes bacteria on its surface.</title>
        <authorList>
            <person name="Treitli S.C."/>
            <person name="Kolisko M."/>
            <person name="Husnik F."/>
            <person name="Keeling P."/>
            <person name="Hampl V."/>
        </authorList>
    </citation>
    <scope>NUCLEOTIDE SEQUENCE [LARGE SCALE GENOMIC DNA]</scope>
    <source>
        <strain evidence="2">ST1C</strain>
    </source>
</reference>
<evidence type="ECO:0000313" key="2">
    <source>
        <dbReference type="EMBL" id="KAA6376861.1"/>
    </source>
</evidence>
<name>A0A5J4V452_9EUKA</name>
<feature type="domain" description="Reverse transcriptase" evidence="1">
    <location>
        <begin position="1"/>
        <end position="156"/>
    </location>
</feature>
<accession>A0A5J4V452</accession>
<gene>
    <name evidence="2" type="ORF">EZS28_027611</name>
</gene>
<dbReference type="PANTHER" id="PTHR33050:SF7">
    <property type="entry name" value="RIBONUCLEASE H"/>
    <property type="match status" value="1"/>
</dbReference>
<evidence type="ECO:0000259" key="1">
    <source>
        <dbReference type="PROSITE" id="PS50878"/>
    </source>
</evidence>
<dbReference type="AlphaFoldDB" id="A0A5J4V452"/>
<dbReference type="SUPFAM" id="SSF56672">
    <property type="entry name" value="DNA/RNA polymerases"/>
    <property type="match status" value="1"/>
</dbReference>
<dbReference type="InterPro" id="IPR000477">
    <property type="entry name" value="RT_dom"/>
</dbReference>
<dbReference type="EMBL" id="SNRW01010228">
    <property type="protein sequence ID" value="KAA6376861.1"/>
    <property type="molecule type" value="Genomic_DNA"/>
</dbReference>
<dbReference type="InterPro" id="IPR043128">
    <property type="entry name" value="Rev_trsase/Diguanyl_cyclase"/>
</dbReference>
<dbReference type="Proteomes" id="UP000324800">
    <property type="component" value="Unassembled WGS sequence"/>
</dbReference>
<evidence type="ECO:0000313" key="3">
    <source>
        <dbReference type="Proteomes" id="UP000324800"/>
    </source>
</evidence>
<dbReference type="PANTHER" id="PTHR33050">
    <property type="entry name" value="REVERSE TRANSCRIPTASE DOMAIN-CONTAINING PROTEIN"/>
    <property type="match status" value="1"/>
</dbReference>
<dbReference type="InterPro" id="IPR043502">
    <property type="entry name" value="DNA/RNA_pol_sf"/>
</dbReference>
<dbReference type="InterPro" id="IPR052055">
    <property type="entry name" value="Hepadnavirus_pol/RT"/>
</dbReference>
<dbReference type="Pfam" id="PF00078">
    <property type="entry name" value="RVT_1"/>
    <property type="match status" value="1"/>
</dbReference>
<sequence length="247" mass="28894">MVEPYIPDKETQWNMEKDSGCEQVEQGNREVTLQNAWTRGSTISSELNGLCNISRSQISISPHHIISKLTMPFGTKHSPIFFAEAIESFLRQIRIHSEIKILNNFDNILLIHQDKYTLKTQTMEIMRTLEQFGWIISTEKCETEPKQIITFLGSIWNQKEMNIRMSEERKLKMIQTLKDWCNVIYMNKSETIKQLAAQIGRLNFLKPLIKEASLYLIELDKAKTQMLRTESWDGIMVVNRAVIRELR</sequence>
<dbReference type="PROSITE" id="PS50878">
    <property type="entry name" value="RT_POL"/>
    <property type="match status" value="1"/>
</dbReference>
<comment type="caution">
    <text evidence="2">The sequence shown here is derived from an EMBL/GenBank/DDBJ whole genome shotgun (WGS) entry which is preliminary data.</text>
</comment>
<organism evidence="2 3">
    <name type="scientific">Streblomastix strix</name>
    <dbReference type="NCBI Taxonomy" id="222440"/>
    <lineage>
        <taxon>Eukaryota</taxon>
        <taxon>Metamonada</taxon>
        <taxon>Preaxostyla</taxon>
        <taxon>Oxymonadida</taxon>
        <taxon>Streblomastigidae</taxon>
        <taxon>Streblomastix</taxon>
    </lineage>
</organism>
<proteinExistence type="predicted"/>
<dbReference type="Gene3D" id="3.30.70.270">
    <property type="match status" value="1"/>
</dbReference>